<dbReference type="InterPro" id="IPR020846">
    <property type="entry name" value="MFS_dom"/>
</dbReference>
<feature type="transmembrane region" description="Helical" evidence="5">
    <location>
        <begin position="373"/>
        <end position="391"/>
    </location>
</feature>
<feature type="domain" description="Major facilitator superfamily (MFS) profile" evidence="6">
    <location>
        <begin position="44"/>
        <end position="499"/>
    </location>
</feature>
<comment type="subcellular location">
    <subcellularLocation>
        <location evidence="1">Membrane</location>
        <topology evidence="1">Multi-pass membrane protein</topology>
    </subcellularLocation>
</comment>
<keyword evidence="4 5" id="KW-0472">Membrane</keyword>
<dbReference type="AlphaFoldDB" id="A0A9P8TD37"/>
<feature type="transmembrane region" description="Helical" evidence="5">
    <location>
        <begin position="476"/>
        <end position="499"/>
    </location>
</feature>
<reference evidence="7" key="1">
    <citation type="journal article" date="2021" name="Open Biol.">
        <title>Shared evolutionary footprints suggest mitochondrial oxidative damage underlies multiple complex I losses in fungi.</title>
        <authorList>
            <person name="Schikora-Tamarit M.A."/>
            <person name="Marcet-Houben M."/>
            <person name="Nosek J."/>
            <person name="Gabaldon T."/>
        </authorList>
    </citation>
    <scope>NUCLEOTIDE SEQUENCE</scope>
    <source>
        <strain evidence="7">NCAIM Y.01608</strain>
    </source>
</reference>
<dbReference type="Pfam" id="PF07690">
    <property type="entry name" value="MFS_1"/>
    <property type="match status" value="1"/>
</dbReference>
<gene>
    <name evidence="7" type="ORF">OGATHE_002085</name>
</gene>
<sequence length="509" mass="55099">MSNEPLPDPESRLKSTLQVTETDDTNLEFMVPEPPFEKISKLRLLTFIALMATSQILSQALLAQSLVPSPYTAKSFGVEGDQGQISWMTAAYSLSVGTFILISGRVGDLLGYKKVYLASYLSLALWSLLAGLSQYSGSIEFLDICRALQGLSVSAAVPNALGLLGHYLPVGKLRNLAFGFFGAVAPLGFVLGALMSSVLAQFASWPWAFYITAIVSVVKTAVSIFVIPKNIVTVHKNLTAHHFDLYGAATGISGLVLINFALNQGPVVGWRVPYVYILLLVGAAFMGAFVWIERVATHPLVPKLNTAVVFTLACIAFGWSSFGIWIYYTFRFAYDILSLSPLIASVQFIPSCIAGLLAGMITANLIHRVPASIMLMISMACFVGGLVIMGLRPRGQIYWAQKFPSIVVACFGMDISFPSGILILSNKLPRRHQGLAASLVTTIVNYAISIGLGLAGTVEYYKIQNGADTYTGIRSAFYMGMALSATGLVCSAVFVYYQLVRHRHSAYKI</sequence>
<dbReference type="PANTHER" id="PTHR42718">
    <property type="entry name" value="MAJOR FACILITATOR SUPERFAMILY MULTIDRUG TRANSPORTER MFSC"/>
    <property type="match status" value="1"/>
</dbReference>
<feature type="transmembrane region" description="Helical" evidence="5">
    <location>
        <begin position="207"/>
        <end position="231"/>
    </location>
</feature>
<evidence type="ECO:0000313" key="8">
    <source>
        <dbReference type="Proteomes" id="UP000788993"/>
    </source>
</evidence>
<dbReference type="GO" id="GO:0016020">
    <property type="term" value="C:membrane"/>
    <property type="evidence" value="ECO:0007669"/>
    <property type="project" value="UniProtKB-SubCell"/>
</dbReference>
<reference evidence="7" key="2">
    <citation type="submission" date="2021-01" db="EMBL/GenBank/DDBJ databases">
        <authorList>
            <person name="Schikora-Tamarit M.A."/>
        </authorList>
    </citation>
    <scope>NUCLEOTIDE SEQUENCE</scope>
    <source>
        <strain evidence="7">NCAIM Y.01608</strain>
    </source>
</reference>
<dbReference type="PROSITE" id="PS50850">
    <property type="entry name" value="MFS"/>
    <property type="match status" value="1"/>
</dbReference>
<keyword evidence="8" id="KW-1185">Reference proteome</keyword>
<protein>
    <recommendedName>
        <fullName evidence="6">Major facilitator superfamily (MFS) profile domain-containing protein</fullName>
    </recommendedName>
</protein>
<dbReference type="InterPro" id="IPR036259">
    <property type="entry name" value="MFS_trans_sf"/>
</dbReference>
<feature type="transmembrane region" description="Helical" evidence="5">
    <location>
        <begin position="436"/>
        <end position="456"/>
    </location>
</feature>
<feature type="transmembrane region" description="Helical" evidence="5">
    <location>
        <begin position="243"/>
        <end position="262"/>
    </location>
</feature>
<evidence type="ECO:0000256" key="2">
    <source>
        <dbReference type="ARBA" id="ARBA00022692"/>
    </source>
</evidence>
<feature type="transmembrane region" description="Helical" evidence="5">
    <location>
        <begin position="304"/>
        <end position="328"/>
    </location>
</feature>
<dbReference type="SUPFAM" id="SSF103473">
    <property type="entry name" value="MFS general substrate transporter"/>
    <property type="match status" value="1"/>
</dbReference>
<comment type="caution">
    <text evidence="7">The sequence shown here is derived from an EMBL/GenBank/DDBJ whole genome shotgun (WGS) entry which is preliminary data.</text>
</comment>
<dbReference type="PANTHER" id="PTHR42718:SF1">
    <property type="entry name" value="LOW AFFINITY AMMONIUM TRANSPORTER"/>
    <property type="match status" value="1"/>
</dbReference>
<feature type="transmembrane region" description="Helical" evidence="5">
    <location>
        <begin position="147"/>
        <end position="164"/>
    </location>
</feature>
<feature type="transmembrane region" description="Helical" evidence="5">
    <location>
        <begin position="403"/>
        <end position="424"/>
    </location>
</feature>
<keyword evidence="3 5" id="KW-1133">Transmembrane helix</keyword>
<accession>A0A9P8TD37</accession>
<evidence type="ECO:0000259" key="6">
    <source>
        <dbReference type="PROSITE" id="PS50850"/>
    </source>
</evidence>
<evidence type="ECO:0000256" key="4">
    <source>
        <dbReference type="ARBA" id="ARBA00023136"/>
    </source>
</evidence>
<dbReference type="Proteomes" id="UP000788993">
    <property type="component" value="Unassembled WGS sequence"/>
</dbReference>
<keyword evidence="2 5" id="KW-0812">Transmembrane</keyword>
<evidence type="ECO:0000313" key="7">
    <source>
        <dbReference type="EMBL" id="KAH3674105.1"/>
    </source>
</evidence>
<feature type="transmembrane region" description="Helical" evidence="5">
    <location>
        <begin position="274"/>
        <end position="292"/>
    </location>
</feature>
<name>A0A9P8TD37_9ASCO</name>
<dbReference type="InterPro" id="IPR011701">
    <property type="entry name" value="MFS"/>
</dbReference>
<evidence type="ECO:0000256" key="5">
    <source>
        <dbReference type="SAM" id="Phobius"/>
    </source>
</evidence>
<feature type="transmembrane region" description="Helical" evidence="5">
    <location>
        <begin position="115"/>
        <end position="135"/>
    </location>
</feature>
<proteinExistence type="predicted"/>
<feature type="transmembrane region" description="Helical" evidence="5">
    <location>
        <begin position="176"/>
        <end position="195"/>
    </location>
</feature>
<dbReference type="Gene3D" id="1.20.1250.20">
    <property type="entry name" value="MFS general substrate transporter like domains"/>
    <property type="match status" value="2"/>
</dbReference>
<dbReference type="EMBL" id="JAEUBD010000526">
    <property type="protein sequence ID" value="KAH3674105.1"/>
    <property type="molecule type" value="Genomic_DNA"/>
</dbReference>
<evidence type="ECO:0000256" key="3">
    <source>
        <dbReference type="ARBA" id="ARBA00022989"/>
    </source>
</evidence>
<evidence type="ECO:0000256" key="1">
    <source>
        <dbReference type="ARBA" id="ARBA00004141"/>
    </source>
</evidence>
<organism evidence="7 8">
    <name type="scientific">Ogataea polymorpha</name>
    <dbReference type="NCBI Taxonomy" id="460523"/>
    <lineage>
        <taxon>Eukaryota</taxon>
        <taxon>Fungi</taxon>
        <taxon>Dikarya</taxon>
        <taxon>Ascomycota</taxon>
        <taxon>Saccharomycotina</taxon>
        <taxon>Pichiomycetes</taxon>
        <taxon>Pichiales</taxon>
        <taxon>Pichiaceae</taxon>
        <taxon>Ogataea</taxon>
    </lineage>
</organism>
<dbReference type="GO" id="GO:0022857">
    <property type="term" value="F:transmembrane transporter activity"/>
    <property type="evidence" value="ECO:0007669"/>
    <property type="project" value="InterPro"/>
</dbReference>
<feature type="transmembrane region" description="Helical" evidence="5">
    <location>
        <begin position="85"/>
        <end position="103"/>
    </location>
</feature>